<evidence type="ECO:0000256" key="1">
    <source>
        <dbReference type="ARBA" id="ARBA00022490"/>
    </source>
</evidence>
<protein>
    <recommendedName>
        <fullName evidence="4">FGFR1 oncogene partner (FOP) N-terminal dimerisation domain-containing protein</fullName>
    </recommendedName>
</protein>
<keyword evidence="6" id="KW-1185">Reference proteome</keyword>
<keyword evidence="2" id="KW-0206">Cytoskeleton</keyword>
<feature type="domain" description="FGFR1 oncogene partner (FOP) N-terminal dimerisation" evidence="4">
    <location>
        <begin position="48"/>
        <end position="126"/>
    </location>
</feature>
<sequence length="368" mass="41184">MSVEEEVELRDLVAQTLELNGCLPKIRAQLRASLFLALDEDSKISKQQPLLNTKIKPYLESPEGQLMFCLVREFLEYFDLDFTASVYDPESYVGSFYKYEGRQKVIDDLGLQSEDLTGPVLFHIVKIAQLKSKTLKINLTNINGDQESNLSSSASSVQEQVNGHSADSDSPVKNDLNSTYVLKKENGEVEDNPVYSAHVKKNENDDTFNGTSSIEEESVSANGDVSHKSTSNDEEASTTPEQESSPESKSKSEDKTKKLKKLELPPLQLSKPRGSDLLPSLYKKSKEYDFEIKDDYEEDFMSGSEIELSQSRIDSPKPLFEELQQCSEHTTNGTSTSKKKTPDNKYSNSTNIETNLSVDETSSHNLDT</sequence>
<feature type="compositionally biased region" description="Polar residues" evidence="3">
    <location>
        <begin position="207"/>
        <end position="223"/>
    </location>
</feature>
<reference evidence="5" key="1">
    <citation type="journal article" date="2023" name="G3 (Bethesda)">
        <title>Whole genome assemblies of Zophobas morio and Tenebrio molitor.</title>
        <authorList>
            <person name="Kaur S."/>
            <person name="Stinson S.A."/>
            <person name="diCenzo G.C."/>
        </authorList>
    </citation>
    <scope>NUCLEOTIDE SEQUENCE</scope>
    <source>
        <strain evidence="5">QUZm001</strain>
    </source>
</reference>
<feature type="region of interest" description="Disordered" evidence="3">
    <location>
        <begin position="144"/>
        <end position="283"/>
    </location>
</feature>
<feature type="compositionally biased region" description="Polar residues" evidence="3">
    <location>
        <begin position="344"/>
        <end position="368"/>
    </location>
</feature>
<dbReference type="GO" id="GO:0034453">
    <property type="term" value="P:microtubule anchoring"/>
    <property type="evidence" value="ECO:0007669"/>
    <property type="project" value="InterPro"/>
</dbReference>
<gene>
    <name evidence="5" type="ORF">Zmor_004778</name>
</gene>
<evidence type="ECO:0000256" key="3">
    <source>
        <dbReference type="SAM" id="MobiDB-lite"/>
    </source>
</evidence>
<evidence type="ECO:0000259" key="4">
    <source>
        <dbReference type="Pfam" id="PF09398"/>
    </source>
</evidence>
<dbReference type="InterPro" id="IPR018993">
    <property type="entry name" value="FOP_dimerisation-dom_N"/>
</dbReference>
<feature type="region of interest" description="Disordered" evidence="3">
    <location>
        <begin position="326"/>
        <end position="368"/>
    </location>
</feature>
<dbReference type="Pfam" id="PF09398">
    <property type="entry name" value="FOP_dimer"/>
    <property type="match status" value="1"/>
</dbReference>
<feature type="compositionally biased region" description="Basic and acidic residues" evidence="3">
    <location>
        <begin position="246"/>
        <end position="256"/>
    </location>
</feature>
<dbReference type="AlphaFoldDB" id="A0AA38IU34"/>
<keyword evidence="1" id="KW-0963">Cytoplasm</keyword>
<dbReference type="PANTHER" id="PTHR15431">
    <property type="entry name" value="FGFR1 ONCOGENE PARTNER/LISH DOMAIN-CONTAINING PROTEIN"/>
    <property type="match status" value="1"/>
</dbReference>
<comment type="caution">
    <text evidence="5">The sequence shown here is derived from an EMBL/GenBank/DDBJ whole genome shotgun (WGS) entry which is preliminary data.</text>
</comment>
<proteinExistence type="predicted"/>
<dbReference type="Gene3D" id="1.20.960.40">
    <property type="match status" value="1"/>
</dbReference>
<evidence type="ECO:0000313" key="5">
    <source>
        <dbReference type="EMBL" id="KAJ3660326.1"/>
    </source>
</evidence>
<evidence type="ECO:0000256" key="2">
    <source>
        <dbReference type="ARBA" id="ARBA00023212"/>
    </source>
</evidence>
<evidence type="ECO:0000313" key="6">
    <source>
        <dbReference type="Proteomes" id="UP001168821"/>
    </source>
</evidence>
<dbReference type="GO" id="GO:0005813">
    <property type="term" value="C:centrosome"/>
    <property type="evidence" value="ECO:0007669"/>
    <property type="project" value="TreeGrafter"/>
</dbReference>
<accession>A0AA38IU34</accession>
<organism evidence="5 6">
    <name type="scientific">Zophobas morio</name>
    <dbReference type="NCBI Taxonomy" id="2755281"/>
    <lineage>
        <taxon>Eukaryota</taxon>
        <taxon>Metazoa</taxon>
        <taxon>Ecdysozoa</taxon>
        <taxon>Arthropoda</taxon>
        <taxon>Hexapoda</taxon>
        <taxon>Insecta</taxon>
        <taxon>Pterygota</taxon>
        <taxon>Neoptera</taxon>
        <taxon>Endopterygota</taxon>
        <taxon>Coleoptera</taxon>
        <taxon>Polyphaga</taxon>
        <taxon>Cucujiformia</taxon>
        <taxon>Tenebrionidae</taxon>
        <taxon>Zophobas</taxon>
    </lineage>
</organism>
<dbReference type="EMBL" id="JALNTZ010000002">
    <property type="protein sequence ID" value="KAJ3660326.1"/>
    <property type="molecule type" value="Genomic_DNA"/>
</dbReference>
<dbReference type="PANTHER" id="PTHR15431:SF9">
    <property type="entry name" value="CENTROSOMAL PROTEIN 43"/>
    <property type="match status" value="1"/>
</dbReference>
<feature type="compositionally biased region" description="Polar residues" evidence="3">
    <location>
        <begin position="144"/>
        <end position="165"/>
    </location>
</feature>
<name>A0AA38IU34_9CUCU</name>
<dbReference type="Proteomes" id="UP001168821">
    <property type="component" value="Unassembled WGS sequence"/>
</dbReference>